<keyword evidence="1" id="KW-0805">Transcription regulation</keyword>
<dbReference type="Gene3D" id="1.10.10.10">
    <property type="entry name" value="Winged helix-like DNA-binding domain superfamily/Winged helix DNA-binding domain"/>
    <property type="match status" value="1"/>
</dbReference>
<keyword evidence="3" id="KW-0804">Transcription</keyword>
<dbReference type="InterPro" id="IPR039422">
    <property type="entry name" value="MarR/SlyA-like"/>
</dbReference>
<organism evidence="5 6">
    <name type="scientific">Paractinoplanes durhamensis</name>
    <dbReference type="NCBI Taxonomy" id="113563"/>
    <lineage>
        <taxon>Bacteria</taxon>
        <taxon>Bacillati</taxon>
        <taxon>Actinomycetota</taxon>
        <taxon>Actinomycetes</taxon>
        <taxon>Micromonosporales</taxon>
        <taxon>Micromonosporaceae</taxon>
        <taxon>Paractinoplanes</taxon>
    </lineage>
</organism>
<evidence type="ECO:0000256" key="1">
    <source>
        <dbReference type="ARBA" id="ARBA00023015"/>
    </source>
</evidence>
<dbReference type="SUPFAM" id="SSF46785">
    <property type="entry name" value="Winged helix' DNA-binding domain"/>
    <property type="match status" value="1"/>
</dbReference>
<proteinExistence type="predicted"/>
<dbReference type="SMART" id="SM00347">
    <property type="entry name" value="HTH_MARR"/>
    <property type="match status" value="1"/>
</dbReference>
<evidence type="ECO:0000313" key="6">
    <source>
        <dbReference type="Proteomes" id="UP000637628"/>
    </source>
</evidence>
<dbReference type="PANTHER" id="PTHR33164:SF43">
    <property type="entry name" value="HTH-TYPE TRANSCRIPTIONAL REPRESSOR YETL"/>
    <property type="match status" value="1"/>
</dbReference>
<accession>A0ABQ3ZB47</accession>
<sequence length="153" mass="16232">MATTRTDAEALAVVLHDLAWLLPRTIGAEAGRAEPLPPTALEVMRLLTRRPGRSVNEVAAEIGVAANNVSTAVSQLEARGLLARQRDETDGRVTRLHPTATAHEARQRREHSWGERMAAALSGLSAAEATRLVGALPALRHLAGDLADAEAKG</sequence>
<dbReference type="InterPro" id="IPR000835">
    <property type="entry name" value="HTH_MarR-typ"/>
</dbReference>
<dbReference type="Pfam" id="PF12802">
    <property type="entry name" value="MarR_2"/>
    <property type="match status" value="1"/>
</dbReference>
<gene>
    <name evidence="5" type="ORF">Adu01nite_84020</name>
</gene>
<evidence type="ECO:0000256" key="3">
    <source>
        <dbReference type="ARBA" id="ARBA00023163"/>
    </source>
</evidence>
<feature type="domain" description="HTH marR-type" evidence="4">
    <location>
        <begin position="8"/>
        <end position="141"/>
    </location>
</feature>
<dbReference type="PANTHER" id="PTHR33164">
    <property type="entry name" value="TRANSCRIPTIONAL REGULATOR, MARR FAMILY"/>
    <property type="match status" value="1"/>
</dbReference>
<keyword evidence="2" id="KW-0238">DNA-binding</keyword>
<protein>
    <recommendedName>
        <fullName evidence="4">HTH marR-type domain-containing protein</fullName>
    </recommendedName>
</protein>
<evidence type="ECO:0000313" key="5">
    <source>
        <dbReference type="EMBL" id="GIE07052.1"/>
    </source>
</evidence>
<dbReference type="InterPro" id="IPR023187">
    <property type="entry name" value="Tscrpt_reg_MarR-type_CS"/>
</dbReference>
<dbReference type="EMBL" id="BOML01000071">
    <property type="protein sequence ID" value="GIE07052.1"/>
    <property type="molecule type" value="Genomic_DNA"/>
</dbReference>
<reference evidence="5 6" key="1">
    <citation type="submission" date="2021-01" db="EMBL/GenBank/DDBJ databases">
        <title>Whole genome shotgun sequence of Actinoplanes durhamensis NBRC 14914.</title>
        <authorList>
            <person name="Komaki H."/>
            <person name="Tamura T."/>
        </authorList>
    </citation>
    <scope>NUCLEOTIDE SEQUENCE [LARGE SCALE GENOMIC DNA]</scope>
    <source>
        <strain evidence="5 6">NBRC 14914</strain>
    </source>
</reference>
<evidence type="ECO:0000256" key="2">
    <source>
        <dbReference type="ARBA" id="ARBA00023125"/>
    </source>
</evidence>
<dbReference type="PROSITE" id="PS50995">
    <property type="entry name" value="HTH_MARR_2"/>
    <property type="match status" value="1"/>
</dbReference>
<evidence type="ECO:0000259" key="4">
    <source>
        <dbReference type="PROSITE" id="PS50995"/>
    </source>
</evidence>
<dbReference type="PROSITE" id="PS01117">
    <property type="entry name" value="HTH_MARR_1"/>
    <property type="match status" value="1"/>
</dbReference>
<dbReference type="RefSeq" id="WP_203734895.1">
    <property type="nucleotide sequence ID" value="NZ_BAAATX010000028.1"/>
</dbReference>
<keyword evidence="6" id="KW-1185">Reference proteome</keyword>
<name>A0ABQ3ZB47_9ACTN</name>
<dbReference type="InterPro" id="IPR036390">
    <property type="entry name" value="WH_DNA-bd_sf"/>
</dbReference>
<dbReference type="InterPro" id="IPR036388">
    <property type="entry name" value="WH-like_DNA-bd_sf"/>
</dbReference>
<dbReference type="Proteomes" id="UP000637628">
    <property type="component" value="Unassembled WGS sequence"/>
</dbReference>
<comment type="caution">
    <text evidence="5">The sequence shown here is derived from an EMBL/GenBank/DDBJ whole genome shotgun (WGS) entry which is preliminary data.</text>
</comment>